<proteinExistence type="predicted"/>
<sequence>LLTKLLLPKIKASQPARIVNISSHAHKLIPEGGIEFEKLNDPNTHDPRQHYLQSKIANIIFTNELNKRFPEGVQVSRRYYLLRKNDLSFPETFVSSSISPDDEAITTLYCATSPEIEEKNYHGKYFEPFGIEAEKRSSYGYDDNLTKRLWEFTENLISEKLLQK</sequence>
<dbReference type="Proteomes" id="UP000789405">
    <property type="component" value="Unassembled WGS sequence"/>
</dbReference>
<comment type="caution">
    <text evidence="2">The sequence shown here is derived from an EMBL/GenBank/DDBJ whole genome shotgun (WGS) entry which is preliminary data.</text>
</comment>
<dbReference type="OrthoDB" id="191139at2759"/>
<keyword evidence="3" id="KW-1185">Reference proteome</keyword>
<feature type="non-terminal residue" evidence="2">
    <location>
        <position position="164"/>
    </location>
</feature>
<protein>
    <submittedName>
        <fullName evidence="2">12512_t:CDS:1</fullName>
    </submittedName>
</protein>
<reference evidence="2" key="1">
    <citation type="submission" date="2021-06" db="EMBL/GenBank/DDBJ databases">
        <authorList>
            <person name="Kallberg Y."/>
            <person name="Tangrot J."/>
            <person name="Rosling A."/>
        </authorList>
    </citation>
    <scope>NUCLEOTIDE SEQUENCE</scope>
    <source>
        <strain evidence="2">MA453B</strain>
    </source>
</reference>
<dbReference type="Gene3D" id="3.40.50.720">
    <property type="entry name" value="NAD(P)-binding Rossmann-like Domain"/>
    <property type="match status" value="1"/>
</dbReference>
<dbReference type="PANTHER" id="PTHR43157">
    <property type="entry name" value="PHOSPHATIDYLINOSITOL-GLYCAN BIOSYNTHESIS CLASS F PROTEIN-RELATED"/>
    <property type="match status" value="1"/>
</dbReference>
<keyword evidence="1" id="KW-0560">Oxidoreductase</keyword>
<accession>A0A9N9PB12</accession>
<dbReference type="EMBL" id="CAJVPY010034242">
    <property type="protein sequence ID" value="CAG8799791.1"/>
    <property type="molecule type" value="Genomic_DNA"/>
</dbReference>
<evidence type="ECO:0000313" key="3">
    <source>
        <dbReference type="Proteomes" id="UP000789405"/>
    </source>
</evidence>
<dbReference type="GO" id="GO:0016491">
    <property type="term" value="F:oxidoreductase activity"/>
    <property type="evidence" value="ECO:0007669"/>
    <property type="project" value="UniProtKB-KW"/>
</dbReference>
<organism evidence="2 3">
    <name type="scientific">Dentiscutata erythropus</name>
    <dbReference type="NCBI Taxonomy" id="1348616"/>
    <lineage>
        <taxon>Eukaryota</taxon>
        <taxon>Fungi</taxon>
        <taxon>Fungi incertae sedis</taxon>
        <taxon>Mucoromycota</taxon>
        <taxon>Glomeromycotina</taxon>
        <taxon>Glomeromycetes</taxon>
        <taxon>Diversisporales</taxon>
        <taxon>Gigasporaceae</taxon>
        <taxon>Dentiscutata</taxon>
    </lineage>
</organism>
<name>A0A9N9PB12_9GLOM</name>
<dbReference type="AlphaFoldDB" id="A0A9N9PB12"/>
<dbReference type="InterPro" id="IPR036291">
    <property type="entry name" value="NAD(P)-bd_dom_sf"/>
</dbReference>
<dbReference type="SUPFAM" id="SSF51735">
    <property type="entry name" value="NAD(P)-binding Rossmann-fold domains"/>
    <property type="match status" value="1"/>
</dbReference>
<dbReference type="PANTHER" id="PTHR43157:SF31">
    <property type="entry name" value="PHOSPHATIDYLINOSITOL-GLYCAN BIOSYNTHESIS CLASS F PROTEIN"/>
    <property type="match status" value="1"/>
</dbReference>
<evidence type="ECO:0000313" key="2">
    <source>
        <dbReference type="EMBL" id="CAG8799791.1"/>
    </source>
</evidence>
<evidence type="ECO:0000256" key="1">
    <source>
        <dbReference type="ARBA" id="ARBA00023002"/>
    </source>
</evidence>
<gene>
    <name evidence="2" type="ORF">DERYTH_LOCUS23135</name>
</gene>